<dbReference type="InterPro" id="IPR007855">
    <property type="entry name" value="RDRP"/>
</dbReference>
<keyword evidence="1" id="KW-0808">Transferase</keyword>
<reference evidence="3" key="1">
    <citation type="submission" date="2020-10" db="EMBL/GenBank/DDBJ databases">
        <title>Genome Sequence of Monilinia vaccinii-corymbosi Sheds Light on Mummy Berry Disease Infection of Blueberry and Mating Type.</title>
        <authorList>
            <person name="Yow A.G."/>
            <person name="Zhang Y."/>
            <person name="Bansal K."/>
            <person name="Eacker S.M."/>
            <person name="Sullivan S."/>
            <person name="Liachko I."/>
            <person name="Cubeta M.A."/>
            <person name="Rollins J.A."/>
            <person name="Ashrafi H."/>
        </authorList>
    </citation>
    <scope>NUCLEOTIDE SEQUENCE</scope>
    <source>
        <strain evidence="3">RL-1</strain>
    </source>
</reference>
<dbReference type="Pfam" id="PF05183">
    <property type="entry name" value="RdRP"/>
    <property type="match status" value="1"/>
</dbReference>
<keyword evidence="1" id="KW-0548">Nucleotidyltransferase</keyword>
<evidence type="ECO:0000313" key="4">
    <source>
        <dbReference type="Proteomes" id="UP000672032"/>
    </source>
</evidence>
<evidence type="ECO:0000259" key="2">
    <source>
        <dbReference type="Pfam" id="PF05183"/>
    </source>
</evidence>
<comment type="similarity">
    <text evidence="1">Belongs to the RdRP family.</text>
</comment>
<dbReference type="PANTHER" id="PTHR23079:SF14">
    <property type="entry name" value="RNA-DEPENDENT RNA POLYMERASE"/>
    <property type="match status" value="1"/>
</dbReference>
<dbReference type="EMBL" id="CP063412">
    <property type="protein sequence ID" value="QSZ37373.1"/>
    <property type="molecule type" value="Genomic_DNA"/>
</dbReference>
<gene>
    <name evidence="3" type="ORF">DSL72_009471</name>
</gene>
<evidence type="ECO:0000313" key="3">
    <source>
        <dbReference type="EMBL" id="QSZ37373.1"/>
    </source>
</evidence>
<keyword evidence="1" id="KW-0694">RNA-binding</keyword>
<dbReference type="AlphaFoldDB" id="A0A8A3PQU4"/>
<dbReference type="Proteomes" id="UP000672032">
    <property type="component" value="Chromosome 8"/>
</dbReference>
<dbReference type="GO" id="GO:0031380">
    <property type="term" value="C:nuclear RNA-directed RNA polymerase complex"/>
    <property type="evidence" value="ECO:0007669"/>
    <property type="project" value="TreeGrafter"/>
</dbReference>
<sequence length="475" mass="53760">MVPDFWNILEPNEVHLSFSSFIDNETGLSDTQLEDVDVLVARNPAHYPSDIQRVTAVSKHELRHLKDVIVFSTRGYPSLADKLSGGDYDGDKAWICWDPAIVESFANADIPQVPDLIKDGFIKQDKTTYAQLTKGHSDPTNAFLSASFDFNMHQSMLGYATIFKEKIAYMVDDLNRKEVIFLSTLLSNLVDQPKQGFVFMERDLDKVKAHITATTGKPFMPQYKIKDGLPNSEKHILDQMVILAHKQTDKLLTDLTNSIKSPPDYDPILAQLYRDQRDKGKVSTDGSASPEEVERGAQWKVLLDHLDADIEKIKNKWVSFYCRSHNSAPSRRFSDLDETRADFPLIRDACFAAFLAIKPHASSKLIHTWLDQDTEAEFGQWAILRASALYASYAPLRSYRYPVKVSNLVWWMAGKQYAFIKANQHGMTPVSDSMYVMLKANAGFVRQARAHEGEGTLIVDEMGDTDESDLFDDDD</sequence>
<keyword evidence="4" id="KW-1185">Reference proteome</keyword>
<keyword evidence="1" id="KW-0696">RNA-directed RNA polymerase</keyword>
<organism evidence="3 4">
    <name type="scientific">Monilinia vaccinii-corymbosi</name>
    <dbReference type="NCBI Taxonomy" id="61207"/>
    <lineage>
        <taxon>Eukaryota</taxon>
        <taxon>Fungi</taxon>
        <taxon>Dikarya</taxon>
        <taxon>Ascomycota</taxon>
        <taxon>Pezizomycotina</taxon>
        <taxon>Leotiomycetes</taxon>
        <taxon>Helotiales</taxon>
        <taxon>Sclerotiniaceae</taxon>
        <taxon>Monilinia</taxon>
    </lineage>
</organism>
<evidence type="ECO:0000256" key="1">
    <source>
        <dbReference type="RuleBase" id="RU363098"/>
    </source>
</evidence>
<name>A0A8A3PQU4_9HELO</name>
<protein>
    <recommendedName>
        <fullName evidence="1">RNA-dependent RNA polymerase</fullName>
        <ecNumber evidence="1">2.7.7.48</ecNumber>
    </recommendedName>
</protein>
<dbReference type="OrthoDB" id="10055769at2759"/>
<accession>A0A8A3PQU4</accession>
<comment type="catalytic activity">
    <reaction evidence="1">
        <text>RNA(n) + a ribonucleoside 5'-triphosphate = RNA(n+1) + diphosphate</text>
        <dbReference type="Rhea" id="RHEA:21248"/>
        <dbReference type="Rhea" id="RHEA-COMP:14527"/>
        <dbReference type="Rhea" id="RHEA-COMP:17342"/>
        <dbReference type="ChEBI" id="CHEBI:33019"/>
        <dbReference type="ChEBI" id="CHEBI:61557"/>
        <dbReference type="ChEBI" id="CHEBI:140395"/>
        <dbReference type="EC" id="2.7.7.48"/>
    </reaction>
</comment>
<proteinExistence type="inferred from homology"/>
<dbReference type="GO" id="GO:0030422">
    <property type="term" value="P:siRNA processing"/>
    <property type="evidence" value="ECO:0007669"/>
    <property type="project" value="TreeGrafter"/>
</dbReference>
<dbReference type="EC" id="2.7.7.48" evidence="1"/>
<dbReference type="GO" id="GO:0003723">
    <property type="term" value="F:RNA binding"/>
    <property type="evidence" value="ECO:0007669"/>
    <property type="project" value="UniProtKB-KW"/>
</dbReference>
<feature type="domain" description="RDRP core" evidence="2">
    <location>
        <begin position="1"/>
        <end position="240"/>
    </location>
</feature>
<dbReference type="PANTHER" id="PTHR23079">
    <property type="entry name" value="RNA-DEPENDENT RNA POLYMERASE"/>
    <property type="match status" value="1"/>
</dbReference>
<dbReference type="GO" id="GO:0003968">
    <property type="term" value="F:RNA-directed RNA polymerase activity"/>
    <property type="evidence" value="ECO:0007669"/>
    <property type="project" value="UniProtKB-KW"/>
</dbReference>
<dbReference type="InterPro" id="IPR057596">
    <property type="entry name" value="RDRP_core"/>
</dbReference>